<dbReference type="RefSeq" id="WP_276305593.1">
    <property type="nucleotide sequence ID" value="NZ_CP119992.1"/>
</dbReference>
<dbReference type="PANTHER" id="PTHR34236:SF1">
    <property type="entry name" value="DIMETHYL SULFOXIDE REDUCTASE TRANSCRIPTIONAL ACTIVATOR"/>
    <property type="match status" value="1"/>
</dbReference>
<evidence type="ECO:0000259" key="5">
    <source>
        <dbReference type="Pfam" id="PF24279"/>
    </source>
</evidence>
<evidence type="ECO:0000256" key="1">
    <source>
        <dbReference type="ARBA" id="ARBA00023015"/>
    </source>
</evidence>
<dbReference type="PANTHER" id="PTHR34236">
    <property type="entry name" value="DIMETHYL SULFOXIDE REDUCTASE TRANSCRIPTIONAL ACTIVATOR"/>
    <property type="match status" value="1"/>
</dbReference>
<evidence type="ECO:0000313" key="6">
    <source>
        <dbReference type="EMBL" id="MFC7318128.1"/>
    </source>
</evidence>
<feature type="region of interest" description="Disordered" evidence="3">
    <location>
        <begin position="230"/>
        <end position="254"/>
    </location>
</feature>
<dbReference type="Pfam" id="PF04967">
    <property type="entry name" value="HTH_10"/>
    <property type="match status" value="1"/>
</dbReference>
<proteinExistence type="predicted"/>
<name>A0ABD6ACU1_9EURY</name>
<dbReference type="InterPro" id="IPR007050">
    <property type="entry name" value="HTH_bacterioopsin"/>
</dbReference>
<dbReference type="AlphaFoldDB" id="A0ABD6ACU1"/>
<keyword evidence="1" id="KW-0805">Transcription regulation</keyword>
<dbReference type="InterPro" id="IPR056486">
    <property type="entry name" value="HVO_2525_N"/>
</dbReference>
<evidence type="ECO:0000256" key="3">
    <source>
        <dbReference type="SAM" id="MobiDB-lite"/>
    </source>
</evidence>
<evidence type="ECO:0000313" key="7">
    <source>
        <dbReference type="Proteomes" id="UP001596547"/>
    </source>
</evidence>
<keyword evidence="7" id="KW-1185">Reference proteome</keyword>
<dbReference type="EMBL" id="JBHTBF010000002">
    <property type="protein sequence ID" value="MFC7318128.1"/>
    <property type="molecule type" value="Genomic_DNA"/>
</dbReference>
<evidence type="ECO:0000259" key="4">
    <source>
        <dbReference type="Pfam" id="PF04967"/>
    </source>
</evidence>
<feature type="domain" description="HTH bat-type" evidence="4">
    <location>
        <begin position="171"/>
        <end position="222"/>
    </location>
</feature>
<accession>A0ABD6ACU1</accession>
<keyword evidence="2" id="KW-0804">Transcription</keyword>
<reference evidence="6 7" key="1">
    <citation type="journal article" date="2019" name="Int. J. Syst. Evol. Microbiol.">
        <title>The Global Catalogue of Microorganisms (GCM) 10K type strain sequencing project: providing services to taxonomists for standard genome sequencing and annotation.</title>
        <authorList>
            <consortium name="The Broad Institute Genomics Platform"/>
            <consortium name="The Broad Institute Genome Sequencing Center for Infectious Disease"/>
            <person name="Wu L."/>
            <person name="Ma J."/>
        </authorList>
    </citation>
    <scope>NUCLEOTIDE SEQUENCE [LARGE SCALE GENOMIC DNA]</scope>
    <source>
        <strain evidence="6 7">PSR21</strain>
    </source>
</reference>
<organism evidence="6 7">
    <name type="scientific">Halomarina halobia</name>
    <dbReference type="NCBI Taxonomy" id="3033386"/>
    <lineage>
        <taxon>Archaea</taxon>
        <taxon>Methanobacteriati</taxon>
        <taxon>Methanobacteriota</taxon>
        <taxon>Stenosarchaea group</taxon>
        <taxon>Halobacteria</taxon>
        <taxon>Halobacteriales</taxon>
        <taxon>Natronomonadaceae</taxon>
        <taxon>Halomarina</taxon>
    </lineage>
</organism>
<evidence type="ECO:0000256" key="2">
    <source>
        <dbReference type="ARBA" id="ARBA00023163"/>
    </source>
</evidence>
<protein>
    <submittedName>
        <fullName evidence="6">Helix-turn-helix domain-containing protein</fullName>
    </submittedName>
</protein>
<comment type="caution">
    <text evidence="6">The sequence shown here is derived from an EMBL/GenBank/DDBJ whole genome shotgun (WGS) entry which is preliminary data.</text>
</comment>
<sequence>MYRVALDLWQDDCPLARATADHEVTLTTPYWNFSPETGRWDLWIEASADDRSELEAGVRALGGAETMHRFELRRKRASSATVRALFDETAAIDAITAHGGAVIGPFTNRAGRERWHVGFTDSAAVDAALAALDRREDFAVVERTRLDGSDAPDVYRHFDAAAALLAGCDRLTGTERRVLRTAVERGYYATPRQETLATLGDRCGVSDAAISKTLRRAERKLLGAAVTALDDLGDLDGPDDPDRPRPARGGADGG</sequence>
<dbReference type="Pfam" id="PF24279">
    <property type="entry name" value="HVO_2525_N"/>
    <property type="match status" value="1"/>
</dbReference>
<feature type="domain" description="HVO-2525 N-terminal" evidence="5">
    <location>
        <begin position="4"/>
        <end position="138"/>
    </location>
</feature>
<gene>
    <name evidence="6" type="ORF">ACFQPE_15195</name>
</gene>
<dbReference type="GeneID" id="79315183"/>
<dbReference type="Proteomes" id="UP001596547">
    <property type="component" value="Unassembled WGS sequence"/>
</dbReference>